<comment type="subcellular location">
    <subcellularLocation>
        <location evidence="1">Cytoplasm</location>
        <location evidence="1">Cytoskeleton</location>
        <location evidence="1">Microtubule organizing center</location>
    </subcellularLocation>
</comment>
<dbReference type="Proteomes" id="UP000292052">
    <property type="component" value="Unassembled WGS sequence"/>
</dbReference>
<protein>
    <submittedName>
        <fullName evidence="5">MOZART1 domain containing protein</fullName>
    </submittedName>
</protein>
<dbReference type="PANTHER" id="PTHR28520:SF2">
    <property type="entry name" value="MITOTIC-SPINDLE ORGANIZING PROTEIN 1"/>
    <property type="match status" value="1"/>
</dbReference>
<dbReference type="PANTHER" id="PTHR28520">
    <property type="entry name" value="MITOTIC-SPINDLE ORGANIZING PROTEIN 1"/>
    <property type="match status" value="1"/>
</dbReference>
<dbReference type="EMBL" id="QDEB01126005">
    <property type="protein sequence ID" value="RZB39690.1"/>
    <property type="molecule type" value="Genomic_DNA"/>
</dbReference>
<sequence length="72" mass="7953">MSNTKLTQIKEAKETFQALMELSRLLCTGLDTETLSICVRLCEAGINPEVLATVVKELQKEVANVNENSVNE</sequence>
<reference evidence="5 6" key="1">
    <citation type="submission" date="2017-03" db="EMBL/GenBank/DDBJ databases">
        <title>Genome of the blue death feigning beetle - Asbolus verrucosus.</title>
        <authorList>
            <person name="Rider S.D."/>
        </authorList>
    </citation>
    <scope>NUCLEOTIDE SEQUENCE [LARGE SCALE GENOMIC DNA]</scope>
    <source>
        <strain evidence="5">Butters</strain>
        <tissue evidence="5">Head and leg muscle</tissue>
    </source>
</reference>
<dbReference type="GO" id="GO:0033566">
    <property type="term" value="P:gamma-tubulin complex localization"/>
    <property type="evidence" value="ECO:0007669"/>
    <property type="project" value="InterPro"/>
</dbReference>
<dbReference type="GO" id="GO:0000931">
    <property type="term" value="C:gamma-tubulin ring complex"/>
    <property type="evidence" value="ECO:0007669"/>
    <property type="project" value="InterPro"/>
</dbReference>
<dbReference type="Pfam" id="PF12554">
    <property type="entry name" value="MOZART1"/>
    <property type="match status" value="1"/>
</dbReference>
<evidence type="ECO:0000256" key="1">
    <source>
        <dbReference type="ARBA" id="ARBA00004267"/>
    </source>
</evidence>
<comment type="similarity">
    <text evidence="2">Belongs to the MOZART1 family.</text>
</comment>
<dbReference type="OrthoDB" id="48571at2759"/>
<dbReference type="STRING" id="1661398.A0A482V937"/>
<dbReference type="GO" id="GO:0090307">
    <property type="term" value="P:mitotic spindle assembly"/>
    <property type="evidence" value="ECO:0007669"/>
    <property type="project" value="TreeGrafter"/>
</dbReference>
<dbReference type="GO" id="GO:0051415">
    <property type="term" value="P:microtubule nucleation by interphase microtubule organizing center"/>
    <property type="evidence" value="ECO:0007669"/>
    <property type="project" value="TreeGrafter"/>
</dbReference>
<evidence type="ECO:0000256" key="4">
    <source>
        <dbReference type="ARBA" id="ARBA00023212"/>
    </source>
</evidence>
<evidence type="ECO:0000256" key="2">
    <source>
        <dbReference type="ARBA" id="ARBA00011015"/>
    </source>
</evidence>
<keyword evidence="4" id="KW-0206">Cytoskeleton</keyword>
<comment type="caution">
    <text evidence="5">The sequence shown here is derived from an EMBL/GenBank/DDBJ whole genome shotgun (WGS) entry which is preliminary data.</text>
</comment>
<dbReference type="InterPro" id="IPR022214">
    <property type="entry name" value="MZT1"/>
</dbReference>
<evidence type="ECO:0000256" key="3">
    <source>
        <dbReference type="ARBA" id="ARBA00022490"/>
    </source>
</evidence>
<keyword evidence="6" id="KW-1185">Reference proteome</keyword>
<name>A0A482V937_ASBVE</name>
<dbReference type="GO" id="GO:0005819">
    <property type="term" value="C:spindle"/>
    <property type="evidence" value="ECO:0007669"/>
    <property type="project" value="TreeGrafter"/>
</dbReference>
<accession>A0A482V937</accession>
<dbReference type="AlphaFoldDB" id="A0A482V937"/>
<dbReference type="GO" id="GO:0005813">
    <property type="term" value="C:centrosome"/>
    <property type="evidence" value="ECO:0007669"/>
    <property type="project" value="TreeGrafter"/>
</dbReference>
<evidence type="ECO:0000313" key="6">
    <source>
        <dbReference type="Proteomes" id="UP000292052"/>
    </source>
</evidence>
<organism evidence="5 6">
    <name type="scientific">Asbolus verrucosus</name>
    <name type="common">Desert ironclad beetle</name>
    <dbReference type="NCBI Taxonomy" id="1661398"/>
    <lineage>
        <taxon>Eukaryota</taxon>
        <taxon>Metazoa</taxon>
        <taxon>Ecdysozoa</taxon>
        <taxon>Arthropoda</taxon>
        <taxon>Hexapoda</taxon>
        <taxon>Insecta</taxon>
        <taxon>Pterygota</taxon>
        <taxon>Neoptera</taxon>
        <taxon>Endopterygota</taxon>
        <taxon>Coleoptera</taxon>
        <taxon>Polyphaga</taxon>
        <taxon>Cucujiformia</taxon>
        <taxon>Tenebrionidae</taxon>
        <taxon>Pimeliinae</taxon>
        <taxon>Asbolus</taxon>
    </lineage>
</organism>
<proteinExistence type="inferred from homology"/>
<dbReference type="GO" id="GO:0031021">
    <property type="term" value="C:interphase microtubule organizing center"/>
    <property type="evidence" value="ECO:0007669"/>
    <property type="project" value="TreeGrafter"/>
</dbReference>
<evidence type="ECO:0000313" key="5">
    <source>
        <dbReference type="EMBL" id="RZB39690.1"/>
    </source>
</evidence>
<keyword evidence="3" id="KW-0963">Cytoplasm</keyword>
<gene>
    <name evidence="5" type="ORF">BDFB_002868</name>
</gene>